<evidence type="ECO:0000313" key="1">
    <source>
        <dbReference type="EMBL" id="QIN94081.1"/>
    </source>
</evidence>
<protein>
    <submittedName>
        <fullName evidence="1">Uncharacterized protein</fullName>
    </submittedName>
</protein>
<keyword evidence="2" id="KW-1185">Reference proteome</keyword>
<dbReference type="GeneID" id="77927932"/>
<organism evidence="1 2">
    <name type="scientific">Streptomyces phage Wakanda</name>
    <dbReference type="NCBI Taxonomy" id="2713267"/>
    <lineage>
        <taxon>Viruses</taxon>
        <taxon>Duplodnaviria</taxon>
        <taxon>Heunggongvirae</taxon>
        <taxon>Uroviricota</taxon>
        <taxon>Caudoviricetes</taxon>
        <taxon>Stanwilliamsviridae</taxon>
        <taxon>Loccivirinae</taxon>
        <taxon>Wakandavirus</taxon>
        <taxon>Wakandavirus wakanda</taxon>
    </lineage>
</organism>
<reference evidence="1 2" key="1">
    <citation type="submission" date="2020-02" db="EMBL/GenBank/DDBJ databases">
        <authorList>
            <person name="Bullock J.N."/>
            <person name="Barnes M.L."/>
            <person name="Kankolongo K.M."/>
            <person name="Dejene B.A."/>
            <person name="Lindsay P.E."/>
            <person name="Bhuiyan S."/>
            <person name="Nayek S."/>
            <person name="Hughes L.E."/>
            <person name="Garlena R.A."/>
            <person name="Russell D.A."/>
            <person name="Pope W.H."/>
            <person name="Jacobs-Sera D."/>
            <person name="Hatfull G.F."/>
        </authorList>
    </citation>
    <scope>NUCLEOTIDE SEQUENCE [LARGE SCALE GENOMIC DNA]</scope>
</reference>
<name>A0A6G8R1P0_9CAUD</name>
<sequence length="53" mass="6164">MTDTPIFDALMAEHPIELRPPEKKPTRRLFLDAYEADTLALGMNLIPLQRERQ</sequence>
<gene>
    <name evidence="1" type="primary">96</name>
    <name evidence="1" type="ORF">SEA_WAKANDA_96</name>
</gene>
<dbReference type="EMBL" id="MT024865">
    <property type="protein sequence ID" value="QIN94081.1"/>
    <property type="molecule type" value="Genomic_DNA"/>
</dbReference>
<proteinExistence type="predicted"/>
<dbReference type="RefSeq" id="YP_010652172.1">
    <property type="nucleotide sequence ID" value="NC_070785.1"/>
</dbReference>
<accession>A0A6G8R1P0</accession>
<dbReference type="Proteomes" id="UP000501266">
    <property type="component" value="Segment"/>
</dbReference>
<dbReference type="KEGG" id="vg:77927932"/>
<evidence type="ECO:0000313" key="2">
    <source>
        <dbReference type="Proteomes" id="UP000501266"/>
    </source>
</evidence>